<gene>
    <name evidence="2" type="ORF">NF556_01450</name>
</gene>
<reference evidence="2" key="1">
    <citation type="submission" date="2022-06" db="EMBL/GenBank/DDBJ databases">
        <title>Ornithinimicrobium HY1793.</title>
        <authorList>
            <person name="Huang Y."/>
        </authorList>
    </citation>
    <scope>NUCLEOTIDE SEQUENCE</scope>
    <source>
        <strain evidence="2">HY1793</strain>
    </source>
</reference>
<name>A0ABY4YUT3_9MICO</name>
<dbReference type="RefSeq" id="WP_252593733.1">
    <property type="nucleotide sequence ID" value="NZ_CP099489.1"/>
</dbReference>
<evidence type="ECO:0008006" key="4">
    <source>
        <dbReference type="Google" id="ProtNLM"/>
    </source>
</evidence>
<feature type="transmembrane region" description="Helical" evidence="1">
    <location>
        <begin position="20"/>
        <end position="36"/>
    </location>
</feature>
<dbReference type="EMBL" id="CP099489">
    <property type="protein sequence ID" value="USQ80357.1"/>
    <property type="molecule type" value="Genomic_DNA"/>
</dbReference>
<evidence type="ECO:0000313" key="3">
    <source>
        <dbReference type="Proteomes" id="UP001056455"/>
    </source>
</evidence>
<accession>A0ABY4YUT3</accession>
<sequence length="186" mass="19899">MSRQQSGQARRSGHGRRSTIVAAVVLVLSLSGWGWFASEQAREAWWAFGQNVAVGPDGQGWASLDTVSVRLDGADTVPIVDEEAPPDGFEFLALDFTVDAATPTELSTCEVQVRDTQGRLFLAGAEVPRDDAFDSSLMCGTSDPEEDPVPASQSVLVLVPVDAALDSVRVDAREFPPAEFIELPVP</sequence>
<organism evidence="2 3">
    <name type="scientific">Ornithinimicrobium faecis</name>
    <dbReference type="NCBI Taxonomy" id="2934158"/>
    <lineage>
        <taxon>Bacteria</taxon>
        <taxon>Bacillati</taxon>
        <taxon>Actinomycetota</taxon>
        <taxon>Actinomycetes</taxon>
        <taxon>Micrococcales</taxon>
        <taxon>Ornithinimicrobiaceae</taxon>
        <taxon>Ornithinimicrobium</taxon>
    </lineage>
</organism>
<keyword evidence="1" id="KW-0812">Transmembrane</keyword>
<proteinExistence type="predicted"/>
<keyword evidence="1" id="KW-1133">Transmembrane helix</keyword>
<keyword evidence="1" id="KW-0472">Membrane</keyword>
<dbReference type="Proteomes" id="UP001056455">
    <property type="component" value="Chromosome"/>
</dbReference>
<keyword evidence="3" id="KW-1185">Reference proteome</keyword>
<evidence type="ECO:0000256" key="1">
    <source>
        <dbReference type="SAM" id="Phobius"/>
    </source>
</evidence>
<evidence type="ECO:0000313" key="2">
    <source>
        <dbReference type="EMBL" id="USQ80357.1"/>
    </source>
</evidence>
<protein>
    <recommendedName>
        <fullName evidence="4">Ribosomally synthesized peptide with SipW-like signal peptide</fullName>
    </recommendedName>
</protein>